<proteinExistence type="predicted"/>
<keyword evidence="3" id="KW-1185">Reference proteome</keyword>
<feature type="compositionally biased region" description="Low complexity" evidence="1">
    <location>
        <begin position="387"/>
        <end position="398"/>
    </location>
</feature>
<evidence type="ECO:0000256" key="1">
    <source>
        <dbReference type="SAM" id="MobiDB-lite"/>
    </source>
</evidence>
<feature type="compositionally biased region" description="Polar residues" evidence="1">
    <location>
        <begin position="180"/>
        <end position="193"/>
    </location>
</feature>
<feature type="compositionally biased region" description="Basic residues" evidence="1">
    <location>
        <begin position="488"/>
        <end position="497"/>
    </location>
</feature>
<reference evidence="2 3" key="1">
    <citation type="submission" date="2019-05" db="EMBL/GenBank/DDBJ databases">
        <title>Emergence of the Ug99 lineage of the wheat stem rust pathogen through somatic hybridization.</title>
        <authorList>
            <person name="Li F."/>
            <person name="Upadhyaya N.M."/>
            <person name="Sperschneider J."/>
            <person name="Matny O."/>
            <person name="Nguyen-Phuc H."/>
            <person name="Mago R."/>
            <person name="Raley C."/>
            <person name="Miller M.E."/>
            <person name="Silverstein K.A.T."/>
            <person name="Henningsen E."/>
            <person name="Hirsch C.D."/>
            <person name="Visser B."/>
            <person name="Pretorius Z.A."/>
            <person name="Steffenson B.J."/>
            <person name="Schwessinger B."/>
            <person name="Dodds P.N."/>
            <person name="Figueroa M."/>
        </authorList>
    </citation>
    <scope>NUCLEOTIDE SEQUENCE [LARGE SCALE GENOMIC DNA]</scope>
    <source>
        <strain evidence="2">21-0</strain>
    </source>
</reference>
<accession>A0A5B0MHC2</accession>
<dbReference type="Proteomes" id="UP000324748">
    <property type="component" value="Unassembled WGS sequence"/>
</dbReference>
<feature type="region of interest" description="Disordered" evidence="1">
    <location>
        <begin position="223"/>
        <end position="287"/>
    </location>
</feature>
<dbReference type="AlphaFoldDB" id="A0A5B0MHC2"/>
<name>A0A5B0MHC2_PUCGR</name>
<gene>
    <name evidence="2" type="ORF">PGT21_034698</name>
</gene>
<feature type="region of interest" description="Disordered" evidence="1">
    <location>
        <begin position="943"/>
        <end position="969"/>
    </location>
</feature>
<feature type="region of interest" description="Disordered" evidence="1">
    <location>
        <begin position="172"/>
        <end position="193"/>
    </location>
</feature>
<feature type="compositionally biased region" description="Basic and acidic residues" evidence="1">
    <location>
        <begin position="955"/>
        <end position="969"/>
    </location>
</feature>
<feature type="region of interest" description="Disordered" evidence="1">
    <location>
        <begin position="325"/>
        <end position="421"/>
    </location>
</feature>
<organism evidence="2 3">
    <name type="scientific">Puccinia graminis f. sp. tritici</name>
    <dbReference type="NCBI Taxonomy" id="56615"/>
    <lineage>
        <taxon>Eukaryota</taxon>
        <taxon>Fungi</taxon>
        <taxon>Dikarya</taxon>
        <taxon>Basidiomycota</taxon>
        <taxon>Pucciniomycotina</taxon>
        <taxon>Pucciniomycetes</taxon>
        <taxon>Pucciniales</taxon>
        <taxon>Pucciniaceae</taxon>
        <taxon>Puccinia</taxon>
    </lineage>
</organism>
<dbReference type="OrthoDB" id="2516525at2759"/>
<dbReference type="EMBL" id="VSWC01000157">
    <property type="protein sequence ID" value="KAA1075394.1"/>
    <property type="molecule type" value="Genomic_DNA"/>
</dbReference>
<protein>
    <submittedName>
        <fullName evidence="2">Uncharacterized protein</fullName>
    </submittedName>
</protein>
<evidence type="ECO:0000313" key="2">
    <source>
        <dbReference type="EMBL" id="KAA1075394.1"/>
    </source>
</evidence>
<feature type="region of interest" description="Disordered" evidence="1">
    <location>
        <begin position="486"/>
        <end position="519"/>
    </location>
</feature>
<feature type="compositionally biased region" description="Basic and acidic residues" evidence="1">
    <location>
        <begin position="344"/>
        <end position="359"/>
    </location>
</feature>
<comment type="caution">
    <text evidence="2">The sequence shown here is derived from an EMBL/GenBank/DDBJ whole genome shotgun (WGS) entry which is preliminary data.</text>
</comment>
<sequence length="1098" mass="124569">MKTLWQTPLIFLPYARSAFLSKPGSEAGDLFKNPQEQSVRLDLSLSKSDVNDPELEYSRSNSLGMQSFYPPISPQAHAHNYPERDLLGSMRDNVEADYGFQHGSSSTTPPREIDFLGNSPKRNFFSYLSGELPLARSQNWAESRAPSSGTNEELQMPVTRSVDRVEVHHTRDNNLGGVKTNMSRQNHPDSQPLLNLITTLDNPGTRRKKHKVTFTPSEVATEDVGGWTFPGETHGNGLGFGPQSHPSLSPDHPGAVRGNQQSASGKPEGAAHILSGEISPPEDYLNNPRLASQESLRLPMDYPGAHQKKQPVENSKNMPAWLFTQKEPQKEHDGNPQRTSPLDRGMDLDHPGSSKEKQHISSIGPAIEPDVSRESKIANKDHKTALPPKSSSRASTSPSSPPGPPVQGKRNKRKNPPGDQKELSELYEASIPLLSLREWIFPGDKQVSITKGKEKAIENTEKLKLTTSKETVDYTDVMNANDISNIKGKTKAAKNRTGKKEPQTRPKRKENRLTAVPQKNNRVRVSPELLLAEEKMRRSFYEPYDNKIWGWIFGGTVYYMQENHQAWKYEEKSSTSKFAVKLASEISKTINQGNHPGVDTISKSELNQNALNFAELMLSINLRVLWAFDATLIDKEYLAEHNLIQQWLLGILSQQRSQSAGSSSKTISVEIFPELTLEKVVDNFVGVLSSKKSDILVHRLVKLHDSGPIFLGVASESQLKMTKSIVTLLASYYKLMNSAKWNALFKDHGAYLGHISKIQTEHYNCHSQRIATPKSFMVAMKLLPWKDKMEKIDQSTRKALITSMRVSTSSKRDDRVQPFDTGRPAIVGDEVWASISLIEREEWCIIKADFKQLNLAHSRYQPDKNQYLSPALKQYVSHQRNLAGVEYLVRLLWVLNSRMIEVLGYHLRDPEYYEEQDHIQREMFGILNEPTNQEGLLEALKEKAQTKAKKNQAKPPEETPEPKDDSRSSQEELVANLIFSGLRNKETQRRYETTFRTIERVSRYEIKMTQAVLGMIKYHYKKKNIVKWYNMFKDDAGFMLGFEKLAVRLRNPHTYREFVDVSMPSMRGMQLLPWESTMFSTGAQRLTASFLLRRKQHL</sequence>
<evidence type="ECO:0000313" key="3">
    <source>
        <dbReference type="Proteomes" id="UP000324748"/>
    </source>
</evidence>
<feature type="compositionally biased region" description="Basic and acidic residues" evidence="1">
    <location>
        <begin position="370"/>
        <end position="384"/>
    </location>
</feature>